<dbReference type="PANTHER" id="PTHR12788:SF10">
    <property type="entry name" value="PROTEIN-TYROSINE SULFOTRANSFERASE"/>
    <property type="match status" value="1"/>
</dbReference>
<evidence type="ECO:0000256" key="8">
    <source>
        <dbReference type="SAM" id="MobiDB-lite"/>
    </source>
</evidence>
<comment type="function">
    <text evidence="1 7">Catalyzes the O-sulfation of tyrosine residues within acidic motifs of polypeptides, using 3'-phosphoadenylyl sulfate (PAPS) as cosubstrate.</text>
</comment>
<proteinExistence type="inferred from homology"/>
<dbReference type="SUPFAM" id="SSF52540">
    <property type="entry name" value="P-loop containing nucleoside triphosphate hydrolases"/>
    <property type="match status" value="1"/>
</dbReference>
<accession>A0A158P621</accession>
<sequence length="314" mass="36130">MFSRRTSPSCDTLSFRPISHGTVNEYSPFIFIGGMPRSGTTLMRAMLDAHPDVRCGEETRVIPRILGLNSQWRKSAKEWNRLQEAGVTDEVLKSAVASFIIQVIAGHGAPAPRLCNKDPLTMKSAVFLSDMLPNARYIFMIRDGRATVHSIISRKVTITGFDLSDYRQCMTKWNSIMEVMDEQCTTVGDKCLKVYYEQLVLHPEPQMRRILKFLKLRWNESVLHHEEYIGKDVKLSKVERSSDQDVLEEVDQLAPMLRKLGYDTSRNPPNYGKPDELVSKKTEDLHRNREEWYKKAVEVVNDPERVEKPLPYPN</sequence>
<dbReference type="Proteomes" id="UP000035642">
    <property type="component" value="Unassembled WGS sequence"/>
</dbReference>
<evidence type="ECO:0000313" key="9">
    <source>
        <dbReference type="Proteomes" id="UP000035642"/>
    </source>
</evidence>
<dbReference type="PANTHER" id="PTHR12788">
    <property type="entry name" value="PROTEIN-TYROSINE SULFOTRANSFERASE 2"/>
    <property type="match status" value="1"/>
</dbReference>
<evidence type="ECO:0000256" key="7">
    <source>
        <dbReference type="RuleBase" id="RU365018"/>
    </source>
</evidence>
<evidence type="ECO:0000256" key="4">
    <source>
        <dbReference type="ARBA" id="ARBA00023157"/>
    </source>
</evidence>
<dbReference type="GO" id="GO:0008476">
    <property type="term" value="F:protein-tyrosine sulfotransferase activity"/>
    <property type="evidence" value="ECO:0007669"/>
    <property type="project" value="UniProtKB-EC"/>
</dbReference>
<dbReference type="FunFam" id="3.40.50.300:FF:002853">
    <property type="entry name" value="Protein-tyrosine sulfotransferase"/>
    <property type="match status" value="1"/>
</dbReference>
<comment type="catalytic activity">
    <reaction evidence="6 7">
        <text>L-tyrosyl-[protein] + 3'-phosphoadenylyl sulfate = O-sulfo-L-tyrosine-[protein] + adenosine 3',5'-bisphosphate + H(+)</text>
        <dbReference type="Rhea" id="RHEA:16801"/>
        <dbReference type="Rhea" id="RHEA-COMP:10136"/>
        <dbReference type="Rhea" id="RHEA-COMP:11688"/>
        <dbReference type="ChEBI" id="CHEBI:15378"/>
        <dbReference type="ChEBI" id="CHEBI:46858"/>
        <dbReference type="ChEBI" id="CHEBI:58339"/>
        <dbReference type="ChEBI" id="CHEBI:58343"/>
        <dbReference type="ChEBI" id="CHEBI:65286"/>
        <dbReference type="EC" id="2.8.2.20"/>
    </reaction>
</comment>
<dbReference type="WBParaSite" id="ACAC_0000047001-mRNA-1">
    <property type="protein sequence ID" value="ACAC_0000047001-mRNA-1"/>
    <property type="gene ID" value="ACAC_0000047001"/>
</dbReference>
<dbReference type="Gene3D" id="3.40.50.300">
    <property type="entry name" value="P-loop containing nucleotide triphosphate hydrolases"/>
    <property type="match status" value="1"/>
</dbReference>
<dbReference type="InterPro" id="IPR027417">
    <property type="entry name" value="P-loop_NTPase"/>
</dbReference>
<organism evidence="9 10">
    <name type="scientific">Angiostrongylus cantonensis</name>
    <name type="common">Rat lungworm</name>
    <dbReference type="NCBI Taxonomy" id="6313"/>
    <lineage>
        <taxon>Eukaryota</taxon>
        <taxon>Metazoa</taxon>
        <taxon>Ecdysozoa</taxon>
        <taxon>Nematoda</taxon>
        <taxon>Chromadorea</taxon>
        <taxon>Rhabditida</taxon>
        <taxon>Rhabditina</taxon>
        <taxon>Rhabditomorpha</taxon>
        <taxon>Strongyloidea</taxon>
        <taxon>Metastrongylidae</taxon>
        <taxon>Angiostrongylus</taxon>
    </lineage>
</organism>
<evidence type="ECO:0000256" key="5">
    <source>
        <dbReference type="ARBA" id="ARBA00023180"/>
    </source>
</evidence>
<feature type="compositionally biased region" description="Basic and acidic residues" evidence="8">
    <location>
        <begin position="273"/>
        <end position="282"/>
    </location>
</feature>
<dbReference type="GO" id="GO:0005794">
    <property type="term" value="C:Golgi apparatus"/>
    <property type="evidence" value="ECO:0007669"/>
    <property type="project" value="UniProtKB-ARBA"/>
</dbReference>
<comment type="similarity">
    <text evidence="2 7">Belongs to the protein sulfotransferase family.</text>
</comment>
<dbReference type="STRING" id="6313.A0A158P621"/>
<dbReference type="AlphaFoldDB" id="A0A158P621"/>
<feature type="region of interest" description="Disordered" evidence="8">
    <location>
        <begin position="261"/>
        <end position="282"/>
    </location>
</feature>
<evidence type="ECO:0000313" key="10">
    <source>
        <dbReference type="WBParaSite" id="ACAC_0000047001-mRNA-1"/>
    </source>
</evidence>
<keyword evidence="3 7" id="KW-0808">Transferase</keyword>
<name>A0A158P621_ANGCA</name>
<evidence type="ECO:0000256" key="2">
    <source>
        <dbReference type="ARBA" id="ARBA00009988"/>
    </source>
</evidence>
<dbReference type="EC" id="2.8.2.20" evidence="7"/>
<keyword evidence="5" id="KW-0325">Glycoprotein</keyword>
<reference evidence="9" key="1">
    <citation type="submission" date="2012-09" db="EMBL/GenBank/DDBJ databases">
        <authorList>
            <person name="Martin A.A."/>
        </authorList>
    </citation>
    <scope>NUCLEOTIDE SEQUENCE</scope>
</reference>
<evidence type="ECO:0000256" key="1">
    <source>
        <dbReference type="ARBA" id="ARBA00003886"/>
    </source>
</evidence>
<keyword evidence="4" id="KW-1015">Disulfide bond</keyword>
<dbReference type="Pfam" id="PF13469">
    <property type="entry name" value="Sulfotransfer_3"/>
    <property type="match status" value="1"/>
</dbReference>
<evidence type="ECO:0000256" key="6">
    <source>
        <dbReference type="ARBA" id="ARBA00048460"/>
    </source>
</evidence>
<evidence type="ECO:0000256" key="3">
    <source>
        <dbReference type="ARBA" id="ARBA00022679"/>
    </source>
</evidence>
<protein>
    <recommendedName>
        <fullName evidence="7">Protein-tyrosine sulfotransferase</fullName>
        <ecNumber evidence="7">2.8.2.20</ecNumber>
    </recommendedName>
</protein>
<reference evidence="10" key="2">
    <citation type="submission" date="2016-04" db="UniProtKB">
        <authorList>
            <consortium name="WormBaseParasite"/>
        </authorList>
    </citation>
    <scope>IDENTIFICATION</scope>
</reference>
<keyword evidence="9" id="KW-1185">Reference proteome</keyword>
<dbReference type="InterPro" id="IPR026634">
    <property type="entry name" value="TPST-like"/>
</dbReference>